<accession>A0AAW1TIA3</accession>
<organism evidence="2 3">
    <name type="scientific">Apatococcus fuscideae</name>
    <dbReference type="NCBI Taxonomy" id="2026836"/>
    <lineage>
        <taxon>Eukaryota</taxon>
        <taxon>Viridiplantae</taxon>
        <taxon>Chlorophyta</taxon>
        <taxon>core chlorophytes</taxon>
        <taxon>Trebouxiophyceae</taxon>
        <taxon>Chlorellales</taxon>
        <taxon>Chlorellaceae</taxon>
        <taxon>Apatococcus</taxon>
    </lineage>
</organism>
<dbReference type="InterPro" id="IPR011990">
    <property type="entry name" value="TPR-like_helical_dom_sf"/>
</dbReference>
<evidence type="ECO:0000313" key="2">
    <source>
        <dbReference type="EMBL" id="KAK9869048.1"/>
    </source>
</evidence>
<dbReference type="PANTHER" id="PTHR47936">
    <property type="entry name" value="PPR_LONG DOMAIN-CONTAINING PROTEIN"/>
    <property type="match status" value="1"/>
</dbReference>
<dbReference type="PANTHER" id="PTHR47936:SF1">
    <property type="entry name" value="PENTATRICOPEPTIDE REPEAT-CONTAINING PROTEIN GUN1, CHLOROPLASTIC"/>
    <property type="match status" value="1"/>
</dbReference>
<name>A0AAW1TIA3_9CHLO</name>
<dbReference type="Proteomes" id="UP001485043">
    <property type="component" value="Unassembled WGS sequence"/>
</dbReference>
<dbReference type="AlphaFoldDB" id="A0AAW1TIA3"/>
<evidence type="ECO:0008006" key="4">
    <source>
        <dbReference type="Google" id="ProtNLM"/>
    </source>
</evidence>
<comment type="caution">
    <text evidence="2">The sequence shown here is derived from an EMBL/GenBank/DDBJ whole genome shotgun (WGS) entry which is preliminary data.</text>
</comment>
<dbReference type="NCBIfam" id="TIGR00756">
    <property type="entry name" value="PPR"/>
    <property type="match status" value="1"/>
</dbReference>
<dbReference type="Gene3D" id="1.25.40.10">
    <property type="entry name" value="Tetratricopeptide repeat domain"/>
    <property type="match status" value="1"/>
</dbReference>
<dbReference type="EMBL" id="JALJOV010000002">
    <property type="protein sequence ID" value="KAK9869048.1"/>
    <property type="molecule type" value="Genomic_DNA"/>
</dbReference>
<protein>
    <recommendedName>
        <fullName evidence="4">Pentatricopeptide repeat-containing protein</fullName>
    </recommendedName>
</protein>
<reference evidence="2 3" key="1">
    <citation type="journal article" date="2024" name="Nat. Commun.">
        <title>Phylogenomics reveals the evolutionary origins of lichenization in chlorophyte algae.</title>
        <authorList>
            <person name="Puginier C."/>
            <person name="Libourel C."/>
            <person name="Otte J."/>
            <person name="Skaloud P."/>
            <person name="Haon M."/>
            <person name="Grisel S."/>
            <person name="Petersen M."/>
            <person name="Berrin J.G."/>
            <person name="Delaux P.M."/>
            <person name="Dal Grande F."/>
            <person name="Keller J."/>
        </authorList>
    </citation>
    <scope>NUCLEOTIDE SEQUENCE [LARGE SCALE GENOMIC DNA]</scope>
    <source>
        <strain evidence="2 3">SAG 2523</strain>
    </source>
</reference>
<evidence type="ECO:0000313" key="3">
    <source>
        <dbReference type="Proteomes" id="UP001485043"/>
    </source>
</evidence>
<proteinExistence type="predicted"/>
<sequence length="285" mass="30845">MIRDGCAPLSARRSVPATRLARLCSGTFCPDVGAALFDLGQSPFVISLRYSHSLPRLKAGPGPPATGVAVEFRRRASVGTEVAAFLRFDAGRFSHKFRSALDRKALFAAHLPTRALLTASNVHKERKIQVPKHAQALGQLLVRPKQETLCFSLSGALQHAHDGTGEIRRILLSASFKPRLPGLTKMISKLSKEGAYRKALEVFYTLTEMDIAVDTAVVNAAISATDRGGQWQSALEIFGSMDSMGLRRDAITYSSLISALAKGKQWLKALQVLTLPPPPFGRGPS</sequence>
<evidence type="ECO:0000256" key="1">
    <source>
        <dbReference type="ARBA" id="ARBA00022737"/>
    </source>
</evidence>
<keyword evidence="1" id="KW-0677">Repeat</keyword>
<dbReference type="InterPro" id="IPR002885">
    <property type="entry name" value="PPR_rpt"/>
</dbReference>
<dbReference type="Pfam" id="PF01535">
    <property type="entry name" value="PPR"/>
    <property type="match status" value="2"/>
</dbReference>
<keyword evidence="3" id="KW-1185">Reference proteome</keyword>
<gene>
    <name evidence="2" type="ORF">WJX84_008558</name>
</gene>